<evidence type="ECO:0000256" key="1">
    <source>
        <dbReference type="SAM" id="MobiDB-lite"/>
    </source>
</evidence>
<keyword evidence="3" id="KW-1185">Reference proteome</keyword>
<dbReference type="RefSeq" id="WP_213351782.1">
    <property type="nucleotide sequence ID" value="NZ_JAHBGB010000007.1"/>
</dbReference>
<name>A0ABW4Z0Q2_9HYPH</name>
<evidence type="ECO:0000313" key="2">
    <source>
        <dbReference type="EMBL" id="MFD2141777.1"/>
    </source>
</evidence>
<comment type="caution">
    <text evidence="2">The sequence shown here is derived from an EMBL/GenBank/DDBJ whole genome shotgun (WGS) entry which is preliminary data.</text>
</comment>
<feature type="region of interest" description="Disordered" evidence="1">
    <location>
        <begin position="1"/>
        <end position="29"/>
    </location>
</feature>
<protein>
    <submittedName>
        <fullName evidence="2">Uncharacterized protein</fullName>
    </submittedName>
</protein>
<dbReference type="Proteomes" id="UP001597299">
    <property type="component" value="Unassembled WGS sequence"/>
</dbReference>
<sequence>MARRKQSNRPRTASGRLSRSRAAQATREADNMAVALAQPHRARLPKELRHSRLAENELGRLVLAGEITEIEFAAGQNYRRLAVAYRRDISAPGGMTSALGRLAADAFADCRTPSDDSEARHDALKRRYASAKAALLALADGPRIAAVVGRVAIHDVGAGDDVVALKAGLSELAVLWKLSRPVESAESPARRPRRLRSWRVSVETSTEEIIFDDDGS</sequence>
<reference evidence="3" key="1">
    <citation type="journal article" date="2019" name="Int. J. Syst. Evol. Microbiol.">
        <title>The Global Catalogue of Microorganisms (GCM) 10K type strain sequencing project: providing services to taxonomists for standard genome sequencing and annotation.</title>
        <authorList>
            <consortium name="The Broad Institute Genomics Platform"/>
            <consortium name="The Broad Institute Genome Sequencing Center for Infectious Disease"/>
            <person name="Wu L."/>
            <person name="Ma J."/>
        </authorList>
    </citation>
    <scope>NUCLEOTIDE SEQUENCE [LARGE SCALE GENOMIC DNA]</scope>
    <source>
        <strain evidence="3">CCM 7435</strain>
    </source>
</reference>
<evidence type="ECO:0000313" key="3">
    <source>
        <dbReference type="Proteomes" id="UP001597299"/>
    </source>
</evidence>
<proteinExistence type="predicted"/>
<accession>A0ABW4Z0Q2</accession>
<dbReference type="EMBL" id="JBHUHD010000001">
    <property type="protein sequence ID" value="MFD2141777.1"/>
    <property type="molecule type" value="Genomic_DNA"/>
</dbReference>
<organism evidence="2 3">
    <name type="scientific">Ancylobacter oerskovii</name>
    <dbReference type="NCBI Taxonomy" id="459519"/>
    <lineage>
        <taxon>Bacteria</taxon>
        <taxon>Pseudomonadati</taxon>
        <taxon>Pseudomonadota</taxon>
        <taxon>Alphaproteobacteria</taxon>
        <taxon>Hyphomicrobiales</taxon>
        <taxon>Xanthobacteraceae</taxon>
        <taxon>Ancylobacter</taxon>
    </lineage>
</organism>
<feature type="compositionally biased region" description="Polar residues" evidence="1">
    <location>
        <begin position="9"/>
        <end position="23"/>
    </location>
</feature>
<gene>
    <name evidence="2" type="ORF">ACFSNC_15305</name>
</gene>